<evidence type="ECO:0000256" key="6">
    <source>
        <dbReference type="ARBA" id="ARBA00022833"/>
    </source>
</evidence>
<dbReference type="OMA" id="NRERFTC"/>
<feature type="domain" description="C2H2-type" evidence="12">
    <location>
        <begin position="226"/>
        <end position="253"/>
    </location>
</feature>
<keyword evidence="7" id="KW-0805">Transcription regulation</keyword>
<dbReference type="GO" id="GO:0008270">
    <property type="term" value="F:zinc ion binding"/>
    <property type="evidence" value="ECO:0007669"/>
    <property type="project" value="UniProtKB-KW"/>
</dbReference>
<evidence type="ECO:0000256" key="1">
    <source>
        <dbReference type="ARBA" id="ARBA00003767"/>
    </source>
</evidence>
<dbReference type="InterPro" id="IPR036236">
    <property type="entry name" value="Znf_C2H2_sf"/>
</dbReference>
<feature type="domain" description="C2H2-type" evidence="12">
    <location>
        <begin position="198"/>
        <end position="225"/>
    </location>
</feature>
<protein>
    <recommendedName>
        <fullName evidence="12">C2H2-type domain-containing protein</fullName>
    </recommendedName>
</protein>
<evidence type="ECO:0000256" key="4">
    <source>
        <dbReference type="ARBA" id="ARBA00022737"/>
    </source>
</evidence>
<comment type="function">
    <text evidence="1">May be involved in transcriptional regulation.</text>
</comment>
<dbReference type="PANTHER" id="PTHR16515">
    <property type="entry name" value="PR DOMAIN ZINC FINGER PROTEIN"/>
    <property type="match status" value="1"/>
</dbReference>
<sequence length="268" mass="30144">MLYFLCFYETELKASTAEKLEQLPVGYLADSSTSGLPFDQNAEQVVSTGDIEEPSMSINDTEESFNPYVIAIEEEDDDDDDLRFVQESQQEPSMSAADGPCHSKRQTKPDTLFENSSALDKYTHGGCSMRAVETAKASKKERFTCRICSRTFFHKGTLTQHMKSHKSDSKSCELCGKKFANPSALRIHNVVHTGEQPYRCSLCGKGFTQKGNLKCHLRIHTGEKPFRCANCGKTFRQKVNLNQHLMAHRNLEVGESKTIRKTLKLNDA</sequence>
<evidence type="ECO:0000256" key="9">
    <source>
        <dbReference type="ARBA" id="ARBA00023163"/>
    </source>
</evidence>
<evidence type="ECO:0000256" key="2">
    <source>
        <dbReference type="ARBA" id="ARBA00004123"/>
    </source>
</evidence>
<dbReference type="Ensembl" id="ENSMMOT00000015197.1">
    <property type="protein sequence ID" value="ENSMMOP00000014952.1"/>
    <property type="gene ID" value="ENSMMOG00000011436.1"/>
</dbReference>
<keyword evidence="6" id="KW-0862">Zinc</keyword>
<keyword evidence="14" id="KW-1185">Reference proteome</keyword>
<dbReference type="GO" id="GO:0003677">
    <property type="term" value="F:DNA binding"/>
    <property type="evidence" value="ECO:0007669"/>
    <property type="project" value="UniProtKB-KW"/>
</dbReference>
<reference evidence="13" key="2">
    <citation type="submission" date="2025-09" db="UniProtKB">
        <authorList>
            <consortium name="Ensembl"/>
        </authorList>
    </citation>
    <scope>IDENTIFICATION</scope>
</reference>
<dbReference type="Gene3D" id="3.30.160.60">
    <property type="entry name" value="Classic Zinc Finger"/>
    <property type="match status" value="3"/>
</dbReference>
<evidence type="ECO:0000256" key="11">
    <source>
        <dbReference type="PROSITE-ProRule" id="PRU00042"/>
    </source>
</evidence>
<evidence type="ECO:0000313" key="14">
    <source>
        <dbReference type="Proteomes" id="UP000261620"/>
    </source>
</evidence>
<keyword evidence="4" id="KW-0677">Repeat</keyword>
<evidence type="ECO:0000256" key="3">
    <source>
        <dbReference type="ARBA" id="ARBA00022723"/>
    </source>
</evidence>
<accession>A0A3Q3WRC4</accession>
<keyword evidence="8" id="KW-0238">DNA-binding</keyword>
<evidence type="ECO:0000256" key="10">
    <source>
        <dbReference type="ARBA" id="ARBA00023242"/>
    </source>
</evidence>
<feature type="domain" description="C2H2-type" evidence="12">
    <location>
        <begin position="143"/>
        <end position="170"/>
    </location>
</feature>
<evidence type="ECO:0000256" key="8">
    <source>
        <dbReference type="ARBA" id="ARBA00023125"/>
    </source>
</evidence>
<keyword evidence="5 11" id="KW-0863">Zinc-finger</keyword>
<dbReference type="Pfam" id="PF00096">
    <property type="entry name" value="zf-C2H2"/>
    <property type="match status" value="4"/>
</dbReference>
<dbReference type="PROSITE" id="PS00028">
    <property type="entry name" value="ZINC_FINGER_C2H2_1"/>
    <property type="match status" value="4"/>
</dbReference>
<dbReference type="GO" id="GO:0005634">
    <property type="term" value="C:nucleus"/>
    <property type="evidence" value="ECO:0007669"/>
    <property type="project" value="UniProtKB-SubCell"/>
</dbReference>
<keyword evidence="9" id="KW-0804">Transcription</keyword>
<dbReference type="STRING" id="94237.ENSMMOP00000014952"/>
<dbReference type="PROSITE" id="PS50157">
    <property type="entry name" value="ZINC_FINGER_C2H2_2"/>
    <property type="match status" value="4"/>
</dbReference>
<dbReference type="PANTHER" id="PTHR16515:SF49">
    <property type="entry name" value="GASTRULA ZINC FINGER PROTEIN XLCGF49.1-LIKE-RELATED"/>
    <property type="match status" value="1"/>
</dbReference>
<dbReference type="FunFam" id="3.30.160.60:FF:000912">
    <property type="entry name" value="Zinc finger protein 660"/>
    <property type="match status" value="1"/>
</dbReference>
<evidence type="ECO:0000259" key="12">
    <source>
        <dbReference type="PROSITE" id="PS50157"/>
    </source>
</evidence>
<name>A0A3Q3WRC4_MOLML</name>
<evidence type="ECO:0000313" key="13">
    <source>
        <dbReference type="Ensembl" id="ENSMMOP00000014952.1"/>
    </source>
</evidence>
<dbReference type="InterPro" id="IPR050331">
    <property type="entry name" value="Zinc_finger"/>
</dbReference>
<organism evidence="13 14">
    <name type="scientific">Mola mola</name>
    <name type="common">Ocean sunfish</name>
    <name type="synonym">Tetraodon mola</name>
    <dbReference type="NCBI Taxonomy" id="94237"/>
    <lineage>
        <taxon>Eukaryota</taxon>
        <taxon>Metazoa</taxon>
        <taxon>Chordata</taxon>
        <taxon>Craniata</taxon>
        <taxon>Vertebrata</taxon>
        <taxon>Euteleostomi</taxon>
        <taxon>Actinopterygii</taxon>
        <taxon>Neopterygii</taxon>
        <taxon>Teleostei</taxon>
        <taxon>Neoteleostei</taxon>
        <taxon>Acanthomorphata</taxon>
        <taxon>Eupercaria</taxon>
        <taxon>Tetraodontiformes</taxon>
        <taxon>Molidae</taxon>
        <taxon>Mola</taxon>
    </lineage>
</organism>
<evidence type="ECO:0000256" key="5">
    <source>
        <dbReference type="ARBA" id="ARBA00022771"/>
    </source>
</evidence>
<keyword evidence="3" id="KW-0479">Metal-binding</keyword>
<proteinExistence type="predicted"/>
<keyword evidence="10" id="KW-0539">Nucleus</keyword>
<evidence type="ECO:0000256" key="7">
    <source>
        <dbReference type="ARBA" id="ARBA00023015"/>
    </source>
</evidence>
<dbReference type="InterPro" id="IPR013087">
    <property type="entry name" value="Znf_C2H2_type"/>
</dbReference>
<dbReference type="SMART" id="SM00355">
    <property type="entry name" value="ZnF_C2H2"/>
    <property type="match status" value="4"/>
</dbReference>
<dbReference type="SUPFAM" id="SSF57667">
    <property type="entry name" value="beta-beta-alpha zinc fingers"/>
    <property type="match status" value="2"/>
</dbReference>
<dbReference type="GO" id="GO:0010468">
    <property type="term" value="P:regulation of gene expression"/>
    <property type="evidence" value="ECO:0007669"/>
    <property type="project" value="TreeGrafter"/>
</dbReference>
<dbReference type="AlphaFoldDB" id="A0A3Q3WRC4"/>
<dbReference type="FunFam" id="3.30.160.60:FF:000097">
    <property type="entry name" value="Zinc finger protein"/>
    <property type="match status" value="1"/>
</dbReference>
<feature type="domain" description="C2H2-type" evidence="12">
    <location>
        <begin position="170"/>
        <end position="197"/>
    </location>
</feature>
<comment type="subcellular location">
    <subcellularLocation>
        <location evidence="2">Nucleus</location>
    </subcellularLocation>
</comment>
<dbReference type="Proteomes" id="UP000261620">
    <property type="component" value="Unplaced"/>
</dbReference>
<reference evidence="13" key="1">
    <citation type="submission" date="2025-08" db="UniProtKB">
        <authorList>
            <consortium name="Ensembl"/>
        </authorList>
    </citation>
    <scope>IDENTIFICATION</scope>
</reference>